<organism evidence="1 2">
    <name type="scientific">Alteromonas confluentis</name>
    <dbReference type="NCBI Taxonomy" id="1656094"/>
    <lineage>
        <taxon>Bacteria</taxon>
        <taxon>Pseudomonadati</taxon>
        <taxon>Pseudomonadota</taxon>
        <taxon>Gammaproteobacteria</taxon>
        <taxon>Alteromonadales</taxon>
        <taxon>Alteromonadaceae</taxon>
        <taxon>Alteromonas/Salinimonas group</taxon>
        <taxon>Alteromonas</taxon>
    </lineage>
</organism>
<dbReference type="EMBL" id="MDHN01000003">
    <property type="protein sequence ID" value="OFC72594.1"/>
    <property type="molecule type" value="Genomic_DNA"/>
</dbReference>
<dbReference type="OrthoDB" id="6118848at2"/>
<keyword evidence="2" id="KW-1185">Reference proteome</keyword>
<reference evidence="1 2" key="1">
    <citation type="submission" date="2016-08" db="EMBL/GenBank/DDBJ databases">
        <authorList>
            <person name="Seilhamer J.J."/>
        </authorList>
    </citation>
    <scope>NUCLEOTIDE SEQUENCE [LARGE SCALE GENOMIC DNA]</scope>
    <source>
        <strain evidence="1 2">KCTC 42603</strain>
    </source>
</reference>
<gene>
    <name evidence="1" type="ORF">BFC18_01700</name>
</gene>
<evidence type="ECO:0000313" key="1">
    <source>
        <dbReference type="EMBL" id="OFC72594.1"/>
    </source>
</evidence>
<sequence length="327" mass="36187">MNYGVTILSAASVERLQTRQLNQQEITGFAAILSRAAGQQEPATQFLQSLSQDELKLVQKAHSLARPIQLSALSQEGAQNLLSQPDGSDLVDLNNDGLVEVGEGKTIHFPPVNAPASVKAAWQKATAELSESDKATLALTMHHMVYGVHIDLPEVSPKAALPPEQQWNQTNIKALYDYARSNLQFRINMEGWTSYNKMLNQVYERFFRAITTLPAAGLTPTRVATTQGNAISAQASNAETTTPEVSTLKSPLSRQQQINQLLLDARLGIERDKIKELEEKMEAVRSDSTLSSMEKRDKLLALQASIEQLVKQAQQRTIEEEKRRATL</sequence>
<comment type="caution">
    <text evidence="1">The sequence shown here is derived from an EMBL/GenBank/DDBJ whole genome shotgun (WGS) entry which is preliminary data.</text>
</comment>
<dbReference type="Proteomes" id="UP000175691">
    <property type="component" value="Unassembled WGS sequence"/>
</dbReference>
<name>A0A1E7ZGL0_9ALTE</name>
<accession>A0A1E7ZGL0</accession>
<evidence type="ECO:0000313" key="2">
    <source>
        <dbReference type="Proteomes" id="UP000175691"/>
    </source>
</evidence>
<dbReference type="RefSeq" id="WP_070123218.1">
    <property type="nucleotide sequence ID" value="NZ_MDHN01000003.1"/>
</dbReference>
<proteinExistence type="predicted"/>
<protein>
    <submittedName>
        <fullName evidence="1">Uncharacterized protein</fullName>
    </submittedName>
</protein>
<dbReference type="AlphaFoldDB" id="A0A1E7ZGL0"/>